<keyword evidence="3" id="KW-0106">Calcium</keyword>
<dbReference type="Pfam" id="PF13499">
    <property type="entry name" value="EF-hand_7"/>
    <property type="match status" value="1"/>
</dbReference>
<feature type="transmembrane region" description="Helical" evidence="4">
    <location>
        <begin position="6"/>
        <end position="25"/>
    </location>
</feature>
<reference evidence="6" key="1">
    <citation type="submission" date="2020-09" db="EMBL/GenBank/DDBJ databases">
        <title>Genome-Enabled Discovery of Anthraquinone Biosynthesis in Senna tora.</title>
        <authorList>
            <person name="Kang S.-H."/>
            <person name="Pandey R.P."/>
            <person name="Lee C.-M."/>
            <person name="Sim J.-S."/>
            <person name="Jeong J.-T."/>
            <person name="Choi B.-S."/>
            <person name="Jung M."/>
            <person name="Ginzburg D."/>
            <person name="Zhao K."/>
            <person name="Won S.Y."/>
            <person name="Oh T.-J."/>
            <person name="Yu Y."/>
            <person name="Kim N.-H."/>
            <person name="Lee O.R."/>
            <person name="Lee T.-H."/>
            <person name="Bashyal P."/>
            <person name="Kim T.-S."/>
            <person name="Lee W.-H."/>
            <person name="Kawkins C."/>
            <person name="Kim C.-K."/>
            <person name="Kim J.S."/>
            <person name="Ahn B.O."/>
            <person name="Rhee S.Y."/>
            <person name="Sohng J.K."/>
        </authorList>
    </citation>
    <scope>NUCLEOTIDE SEQUENCE</scope>
    <source>
        <tissue evidence="6">Leaf</tissue>
    </source>
</reference>
<dbReference type="PANTHER" id="PTHR10827">
    <property type="entry name" value="RETICULOCALBIN"/>
    <property type="match status" value="1"/>
</dbReference>
<dbReference type="AlphaFoldDB" id="A0A834TZ57"/>
<dbReference type="InterPro" id="IPR018247">
    <property type="entry name" value="EF_Hand_1_Ca_BS"/>
</dbReference>
<dbReference type="SUPFAM" id="SSF47473">
    <property type="entry name" value="EF-hand"/>
    <property type="match status" value="1"/>
</dbReference>
<keyword evidence="4" id="KW-1133">Transmembrane helix</keyword>
<feature type="domain" description="EF-hand" evidence="5">
    <location>
        <begin position="167"/>
        <end position="202"/>
    </location>
</feature>
<evidence type="ECO:0000256" key="1">
    <source>
        <dbReference type="ARBA" id="ARBA00022723"/>
    </source>
</evidence>
<keyword evidence="2" id="KW-0677">Repeat</keyword>
<dbReference type="InterPro" id="IPR011992">
    <property type="entry name" value="EF-hand-dom_pair"/>
</dbReference>
<dbReference type="OrthoDB" id="293868at2759"/>
<keyword evidence="4" id="KW-0812">Transmembrane</keyword>
<evidence type="ECO:0000259" key="5">
    <source>
        <dbReference type="PROSITE" id="PS50222"/>
    </source>
</evidence>
<protein>
    <submittedName>
        <fullName evidence="6">45 kDa calcium-binding protein</fullName>
    </submittedName>
</protein>
<name>A0A834TZ57_9FABA</name>
<dbReference type="Proteomes" id="UP000634136">
    <property type="component" value="Unassembled WGS sequence"/>
</dbReference>
<sequence>MAKVVVYAVIATAFLFFFVVLAPFLRDDHRKGPGLNRRFGYNIQDRTLSFDPLLAQMQRSNTNNTTSASTRSGVIETYQFLIASGKLNTTLRLTILFPLLDRDPKDYSISFNELEAWIIRQSMDRLDYSTHVALDSKDKNADSSVSFREYFPQFSDTDLAKKGMEHGEAGWWQVRFDAADIDHNGLLNFTELRDFLHPEDSENEATLKWLLRDRFKQMDYDDDGKLNFKEFQDHVYASYVSYVEFETAGKEAPKPHDKFHELDVNHDK</sequence>
<accession>A0A834TZ57</accession>
<dbReference type="PROSITE" id="PS00018">
    <property type="entry name" value="EF_HAND_1"/>
    <property type="match status" value="2"/>
</dbReference>
<keyword evidence="1" id="KW-0479">Metal-binding</keyword>
<dbReference type="PANTHER" id="PTHR10827:SF98">
    <property type="entry name" value="45 KDA CALCIUM-BINDING PROTEIN"/>
    <property type="match status" value="1"/>
</dbReference>
<evidence type="ECO:0000256" key="3">
    <source>
        <dbReference type="ARBA" id="ARBA00022837"/>
    </source>
</evidence>
<evidence type="ECO:0000256" key="4">
    <source>
        <dbReference type="SAM" id="Phobius"/>
    </source>
</evidence>
<gene>
    <name evidence="6" type="ORF">G2W53_013072</name>
</gene>
<dbReference type="EMBL" id="JAAIUW010000005">
    <property type="protein sequence ID" value="KAF7830739.1"/>
    <property type="molecule type" value="Genomic_DNA"/>
</dbReference>
<comment type="caution">
    <text evidence="6">The sequence shown here is derived from an EMBL/GenBank/DDBJ whole genome shotgun (WGS) entry which is preliminary data.</text>
</comment>
<keyword evidence="7" id="KW-1185">Reference proteome</keyword>
<dbReference type="SMART" id="SM00054">
    <property type="entry name" value="EFh"/>
    <property type="match status" value="2"/>
</dbReference>
<keyword evidence="4" id="KW-0472">Membrane</keyword>
<dbReference type="GO" id="GO:0005509">
    <property type="term" value="F:calcium ion binding"/>
    <property type="evidence" value="ECO:0007669"/>
    <property type="project" value="InterPro"/>
</dbReference>
<evidence type="ECO:0000256" key="2">
    <source>
        <dbReference type="ARBA" id="ARBA00022737"/>
    </source>
</evidence>
<dbReference type="Gene3D" id="1.10.238.10">
    <property type="entry name" value="EF-hand"/>
    <property type="match status" value="1"/>
</dbReference>
<dbReference type="PROSITE" id="PS50222">
    <property type="entry name" value="EF_HAND_2"/>
    <property type="match status" value="2"/>
</dbReference>
<organism evidence="6 7">
    <name type="scientific">Senna tora</name>
    <dbReference type="NCBI Taxonomy" id="362788"/>
    <lineage>
        <taxon>Eukaryota</taxon>
        <taxon>Viridiplantae</taxon>
        <taxon>Streptophyta</taxon>
        <taxon>Embryophyta</taxon>
        <taxon>Tracheophyta</taxon>
        <taxon>Spermatophyta</taxon>
        <taxon>Magnoliopsida</taxon>
        <taxon>eudicotyledons</taxon>
        <taxon>Gunneridae</taxon>
        <taxon>Pentapetalae</taxon>
        <taxon>rosids</taxon>
        <taxon>fabids</taxon>
        <taxon>Fabales</taxon>
        <taxon>Fabaceae</taxon>
        <taxon>Caesalpinioideae</taxon>
        <taxon>Cassia clade</taxon>
        <taxon>Senna</taxon>
    </lineage>
</organism>
<evidence type="ECO:0000313" key="7">
    <source>
        <dbReference type="Proteomes" id="UP000634136"/>
    </source>
</evidence>
<feature type="domain" description="EF-hand" evidence="5">
    <location>
        <begin position="211"/>
        <end position="241"/>
    </location>
</feature>
<dbReference type="GO" id="GO:0005783">
    <property type="term" value="C:endoplasmic reticulum"/>
    <property type="evidence" value="ECO:0007669"/>
    <property type="project" value="TreeGrafter"/>
</dbReference>
<proteinExistence type="predicted"/>
<dbReference type="InterPro" id="IPR002048">
    <property type="entry name" value="EF_hand_dom"/>
</dbReference>
<evidence type="ECO:0000313" key="6">
    <source>
        <dbReference type="EMBL" id="KAF7830739.1"/>
    </source>
</evidence>